<dbReference type="EC" id="3.2.2.6" evidence="1"/>
<dbReference type="OMA" id="MKIYDSC"/>
<feature type="domain" description="TIR" evidence="7">
    <location>
        <begin position="5"/>
        <end position="168"/>
    </location>
</feature>
<dbReference type="GO" id="GO:0061809">
    <property type="term" value="F:NAD+ nucleosidase activity, cyclic ADP-ribose generating"/>
    <property type="evidence" value="ECO:0007669"/>
    <property type="project" value="UniProtKB-EC"/>
</dbReference>
<evidence type="ECO:0000256" key="6">
    <source>
        <dbReference type="ARBA" id="ARBA00047304"/>
    </source>
</evidence>
<dbReference type="PROSITE" id="PS50104">
    <property type="entry name" value="TIR"/>
    <property type="match status" value="1"/>
</dbReference>
<dbReference type="SUPFAM" id="SSF52058">
    <property type="entry name" value="L domain-like"/>
    <property type="match status" value="1"/>
</dbReference>
<comment type="catalytic activity">
    <reaction evidence="6">
        <text>NAD(+) + H2O = ADP-D-ribose + nicotinamide + H(+)</text>
        <dbReference type="Rhea" id="RHEA:16301"/>
        <dbReference type="ChEBI" id="CHEBI:15377"/>
        <dbReference type="ChEBI" id="CHEBI:15378"/>
        <dbReference type="ChEBI" id="CHEBI:17154"/>
        <dbReference type="ChEBI" id="CHEBI:57540"/>
        <dbReference type="ChEBI" id="CHEBI:57967"/>
        <dbReference type="EC" id="3.2.2.6"/>
    </reaction>
    <physiologicalReaction direction="left-to-right" evidence="6">
        <dbReference type="Rhea" id="RHEA:16302"/>
    </physiologicalReaction>
</comment>
<evidence type="ECO:0000256" key="1">
    <source>
        <dbReference type="ARBA" id="ARBA00011982"/>
    </source>
</evidence>
<dbReference type="Gene3D" id="3.40.50.300">
    <property type="entry name" value="P-loop containing nucleotide triphosphate hydrolases"/>
    <property type="match status" value="1"/>
</dbReference>
<dbReference type="Gramene" id="ESQ46425">
    <property type="protein sequence ID" value="ESQ46425"/>
    <property type="gene ID" value="EUTSA_v10000021mg"/>
</dbReference>
<dbReference type="InterPro" id="IPR032675">
    <property type="entry name" value="LRR_dom_sf"/>
</dbReference>
<dbReference type="Gene3D" id="3.80.10.10">
    <property type="entry name" value="Ribonuclease Inhibitor"/>
    <property type="match status" value="2"/>
</dbReference>
<evidence type="ECO:0000313" key="9">
    <source>
        <dbReference type="Proteomes" id="UP000030689"/>
    </source>
</evidence>
<dbReference type="Proteomes" id="UP000030689">
    <property type="component" value="Unassembled WGS sequence"/>
</dbReference>
<dbReference type="GO" id="GO:0007165">
    <property type="term" value="P:signal transduction"/>
    <property type="evidence" value="ECO:0007669"/>
    <property type="project" value="InterPro"/>
</dbReference>
<dbReference type="InterPro" id="IPR002182">
    <property type="entry name" value="NB-ARC"/>
</dbReference>
<proteinExistence type="predicted"/>
<keyword evidence="2" id="KW-0433">Leucine-rich repeat</keyword>
<dbReference type="GO" id="GO:0006952">
    <property type="term" value="P:defense response"/>
    <property type="evidence" value="ECO:0007669"/>
    <property type="project" value="InterPro"/>
</dbReference>
<evidence type="ECO:0000259" key="7">
    <source>
        <dbReference type="PROSITE" id="PS50104"/>
    </source>
</evidence>
<dbReference type="PRINTS" id="PR00364">
    <property type="entry name" value="DISEASERSIST"/>
</dbReference>
<evidence type="ECO:0000256" key="3">
    <source>
        <dbReference type="ARBA" id="ARBA00022737"/>
    </source>
</evidence>
<evidence type="ECO:0000256" key="4">
    <source>
        <dbReference type="ARBA" id="ARBA00022801"/>
    </source>
</evidence>
<accession>V4L7T2</accession>
<protein>
    <recommendedName>
        <fullName evidence="1">ADP-ribosyl cyclase/cyclic ADP-ribose hydrolase</fullName>
        <ecNumber evidence="1">3.2.2.6</ecNumber>
    </recommendedName>
</protein>
<dbReference type="SMART" id="SM00255">
    <property type="entry name" value="TIR"/>
    <property type="match status" value="1"/>
</dbReference>
<evidence type="ECO:0000256" key="5">
    <source>
        <dbReference type="ARBA" id="ARBA00023027"/>
    </source>
</evidence>
<dbReference type="OrthoDB" id="676979at2759"/>
<dbReference type="FunFam" id="3.40.50.10140:FF:000007">
    <property type="entry name" value="Disease resistance protein (TIR-NBS-LRR class)"/>
    <property type="match status" value="1"/>
</dbReference>
<gene>
    <name evidence="8" type="ORF">EUTSA_v10000021mg</name>
</gene>
<dbReference type="PANTHER" id="PTHR11017:SF589">
    <property type="entry name" value="ADP-RIBOSYL CYCLASE_CYCLIC ADP-RIBOSE HYDROLASE-RELATED"/>
    <property type="match status" value="1"/>
</dbReference>
<keyword evidence="3" id="KW-0677">Repeat</keyword>
<dbReference type="Pfam" id="PF00931">
    <property type="entry name" value="NB-ARC"/>
    <property type="match status" value="1"/>
</dbReference>
<dbReference type="InterPro" id="IPR011713">
    <property type="entry name" value="Leu-rich_rpt_3"/>
</dbReference>
<evidence type="ECO:0000256" key="2">
    <source>
        <dbReference type="ARBA" id="ARBA00022614"/>
    </source>
</evidence>
<dbReference type="EMBL" id="KI517426">
    <property type="protein sequence ID" value="ESQ46425.1"/>
    <property type="molecule type" value="Genomic_DNA"/>
</dbReference>
<organism evidence="8 9">
    <name type="scientific">Eutrema salsugineum</name>
    <name type="common">Saltwater cress</name>
    <name type="synonym">Sisymbrium salsugineum</name>
    <dbReference type="NCBI Taxonomy" id="72664"/>
    <lineage>
        <taxon>Eukaryota</taxon>
        <taxon>Viridiplantae</taxon>
        <taxon>Streptophyta</taxon>
        <taxon>Embryophyta</taxon>
        <taxon>Tracheophyta</taxon>
        <taxon>Spermatophyta</taxon>
        <taxon>Magnoliopsida</taxon>
        <taxon>eudicotyledons</taxon>
        <taxon>Gunneridae</taxon>
        <taxon>Pentapetalae</taxon>
        <taxon>rosids</taxon>
        <taxon>malvids</taxon>
        <taxon>Brassicales</taxon>
        <taxon>Brassicaceae</taxon>
        <taxon>Eutremeae</taxon>
        <taxon>Eutrema</taxon>
    </lineage>
</organism>
<dbReference type="Pfam" id="PF01582">
    <property type="entry name" value="TIR"/>
    <property type="match status" value="1"/>
</dbReference>
<sequence>MVPSSEHKVYINFRGADLRHGFVSHLIPALKMNGVGVFVDQMEARGQEIGSLFKRIEESEIALVIFSERYTESAWCLDELVKIKETKEEGKLIAIPIFYKVEPSQVRKLMGQFGDNFWRLCRSSRAGHIMKWKEALESTASTLGFVLSEGSSESRIVTDIVKNVMRIISEQEGEKPSLFPSTAKGKRTELPTGKEEKLFGMELRMEQLEKKLEFDCNDTRIIGVAGMPGIGKTTLAMKLHEKWNRKFVRCVPFLDIRKKSEDYGPAGLRKTLLELLLEGKLSDESTHGSVKVELLKTKIFAVLDDVSDKEQLEFLLGELDWIKKGSKIIITTCDKSLLEGFTNDTYVVPELNDGEASQLLRYHAFDGQCSPTSTFLMLSRIFVEYARGHPLILTLLGREIYGKGEAELEMVTEKPNMMVQNAWRFFAEQLKLSDKQKDVFLDIVCFFKSEDEYFVRSLLDSGDPDSTDAVSEVKDLVNKFLITITDGRVEMNVPLHTFSKDQGSPRWLSLSNYEEIISVLTKMEESDVNNVRGIFLDTSNLTKSMCLDISTFIDMRNLRYMKIYDSCCLRQCKADCKLHFPDGLEFPLEEIRYLHWVKFPLEELPPDFRPENLVDLRLPYSKITRVWEGEKETPRLKWVDLSHSSELLDLSALSMAENLQRLNLEGCTSLDELPVEIQNMKSLVFLNLRGCIRLWSLKMNLISLKTLILSDCSNLKDFQLISESVEFLHLDGTAIKGLPLAIQNLRRLVMLNLKNCKMLESLPDCLGDLKSLDKLILSGCSRLKNLPDVRNSLKHLQILLLDGTGVKEMPSMSCFTGSESPASEDTFLQPLGSHCSAREWPCGVREVSSLRRLCLSGNDFVTLHPDIGKLYNLKWLDVKYCQRLISVPMLPPRLQYFDAHGCDSLETVANPVALSVLSDPIHATFNFSNCNKLDQDAKDNIISYTRWRSQSVLDELTRYNGGLVLEALIGTCFPGWEVPAWFSHRASGSVLNPKLPPHWCDNKFTGIGLCAVIVFDGYHNQRKRVLLKCNCEFKNEDGSSNRFCCTVGGWSEPSNTSREIVSSHVFIGFTSRLDINKISEEDDECVCTETSVEFEVTDGMEEIRGCEVVKCGFSLVYAPEERGNICSALKTELQ</sequence>
<dbReference type="PANTHER" id="PTHR11017">
    <property type="entry name" value="LEUCINE-RICH REPEAT-CONTAINING PROTEIN"/>
    <property type="match status" value="1"/>
</dbReference>
<dbReference type="Pfam" id="PF20160">
    <property type="entry name" value="C-JID"/>
    <property type="match status" value="1"/>
</dbReference>
<dbReference type="SUPFAM" id="SSF52540">
    <property type="entry name" value="P-loop containing nucleoside triphosphate hydrolases"/>
    <property type="match status" value="1"/>
</dbReference>
<dbReference type="Pfam" id="PF07725">
    <property type="entry name" value="LRR_3"/>
    <property type="match status" value="1"/>
</dbReference>
<dbReference type="KEGG" id="eus:EUTSA_v10000021mg"/>
<dbReference type="Gene3D" id="3.40.50.10140">
    <property type="entry name" value="Toll/interleukin-1 receptor homology (TIR) domain"/>
    <property type="match status" value="1"/>
</dbReference>
<keyword evidence="4" id="KW-0378">Hydrolase</keyword>
<keyword evidence="9" id="KW-1185">Reference proteome</keyword>
<dbReference type="InterPro" id="IPR045344">
    <property type="entry name" value="C-JID"/>
</dbReference>
<dbReference type="InterPro" id="IPR044974">
    <property type="entry name" value="Disease_R_plants"/>
</dbReference>
<evidence type="ECO:0000313" key="8">
    <source>
        <dbReference type="EMBL" id="ESQ46425.1"/>
    </source>
</evidence>
<name>V4L7T2_EUTSA</name>
<dbReference type="FunFam" id="3.80.10.10:FF:000386">
    <property type="entry name" value="Disease resistance protein RPS4"/>
    <property type="match status" value="1"/>
</dbReference>
<dbReference type="InterPro" id="IPR035897">
    <property type="entry name" value="Toll_tir_struct_dom_sf"/>
</dbReference>
<dbReference type="GO" id="GO:0043531">
    <property type="term" value="F:ADP binding"/>
    <property type="evidence" value="ECO:0007669"/>
    <property type="project" value="InterPro"/>
</dbReference>
<keyword evidence="5" id="KW-0520">NAD</keyword>
<dbReference type="InterPro" id="IPR000157">
    <property type="entry name" value="TIR_dom"/>
</dbReference>
<dbReference type="InterPro" id="IPR027417">
    <property type="entry name" value="P-loop_NTPase"/>
</dbReference>
<dbReference type="AlphaFoldDB" id="V4L7T2"/>
<dbReference type="SUPFAM" id="SSF52200">
    <property type="entry name" value="Toll/Interleukin receptor TIR domain"/>
    <property type="match status" value="1"/>
</dbReference>
<reference evidence="8 9" key="1">
    <citation type="journal article" date="2013" name="Front. Plant Sci.">
        <title>The Reference Genome of the Halophytic Plant Eutrema salsugineum.</title>
        <authorList>
            <person name="Yang R."/>
            <person name="Jarvis D.E."/>
            <person name="Chen H."/>
            <person name="Beilstein M.A."/>
            <person name="Grimwood J."/>
            <person name="Jenkins J."/>
            <person name="Shu S."/>
            <person name="Prochnik S."/>
            <person name="Xin M."/>
            <person name="Ma C."/>
            <person name="Schmutz J."/>
            <person name="Wing R.A."/>
            <person name="Mitchell-Olds T."/>
            <person name="Schumaker K.S."/>
            <person name="Wang X."/>
        </authorList>
    </citation>
    <scope>NUCLEOTIDE SEQUENCE [LARGE SCALE GENOMIC DNA]</scope>
</reference>
<dbReference type="eggNOG" id="ENOG502SI7S">
    <property type="taxonomic scope" value="Eukaryota"/>
</dbReference>